<name>A0A828XYM0_9LEPT</name>
<feature type="transmembrane region" description="Helical" evidence="1">
    <location>
        <begin position="31"/>
        <end position="53"/>
    </location>
</feature>
<dbReference type="InterPro" id="IPR052018">
    <property type="entry name" value="PHP_domain"/>
</dbReference>
<evidence type="ECO:0000256" key="1">
    <source>
        <dbReference type="SAM" id="Phobius"/>
    </source>
</evidence>
<reference evidence="2" key="1">
    <citation type="submission" date="2012-10" db="EMBL/GenBank/DDBJ databases">
        <authorList>
            <person name="Harkins D.M."/>
            <person name="Durkin A.S."/>
            <person name="Brinkac L.M."/>
            <person name="Selengut J.D."/>
            <person name="Sanka R."/>
            <person name="DePew J."/>
            <person name="Purushe J."/>
            <person name="Picardeau M."/>
            <person name="Werts C."/>
            <person name="Goarant C."/>
            <person name="Vinetz J.M."/>
            <person name="Sutton G.G."/>
            <person name="Nelson W.C."/>
            <person name="Fouts D.E."/>
        </authorList>
    </citation>
    <scope>NUCLEOTIDE SEQUENCE [LARGE SCALE GENOMIC DNA]</scope>
    <source>
        <strain evidence="2">200802841</strain>
    </source>
</reference>
<dbReference type="SUPFAM" id="SSF89550">
    <property type="entry name" value="PHP domain-like"/>
    <property type="match status" value="1"/>
</dbReference>
<dbReference type="Proteomes" id="UP000006339">
    <property type="component" value="Unassembled WGS sequence"/>
</dbReference>
<comment type="caution">
    <text evidence="2">The sequence shown here is derived from an EMBL/GenBank/DDBJ whole genome shotgun (WGS) entry which is preliminary data.</text>
</comment>
<keyword evidence="3" id="KW-1185">Reference proteome</keyword>
<dbReference type="Gene3D" id="3.20.20.140">
    <property type="entry name" value="Metal-dependent hydrolases"/>
    <property type="match status" value="1"/>
</dbReference>
<evidence type="ECO:0000313" key="3">
    <source>
        <dbReference type="Proteomes" id="UP000006339"/>
    </source>
</evidence>
<dbReference type="EMBL" id="AKWH02000018">
    <property type="protein sequence ID" value="EKO52720.1"/>
    <property type="molecule type" value="Genomic_DNA"/>
</dbReference>
<protein>
    <recommendedName>
        <fullName evidence="4">Phosphoesterase</fullName>
    </recommendedName>
</protein>
<dbReference type="PANTHER" id="PTHR42924">
    <property type="entry name" value="EXONUCLEASE"/>
    <property type="match status" value="1"/>
</dbReference>
<evidence type="ECO:0000313" key="2">
    <source>
        <dbReference type="EMBL" id="EKO52720.1"/>
    </source>
</evidence>
<organism evidence="2 3">
    <name type="scientific">Leptospira kirschneri str. 200802841</name>
    <dbReference type="NCBI Taxonomy" id="1193047"/>
    <lineage>
        <taxon>Bacteria</taxon>
        <taxon>Pseudomonadati</taxon>
        <taxon>Spirochaetota</taxon>
        <taxon>Spirochaetia</taxon>
        <taxon>Leptospirales</taxon>
        <taxon>Leptospiraceae</taxon>
        <taxon>Leptospira</taxon>
    </lineage>
</organism>
<keyword evidence="1" id="KW-0472">Membrane</keyword>
<dbReference type="PANTHER" id="PTHR42924:SF3">
    <property type="entry name" value="POLYMERASE_HISTIDINOL PHOSPHATASE N-TERMINAL DOMAIN-CONTAINING PROTEIN"/>
    <property type="match status" value="1"/>
</dbReference>
<keyword evidence="1" id="KW-1133">Transmembrane helix</keyword>
<proteinExistence type="predicted"/>
<keyword evidence="1" id="KW-0812">Transmembrane</keyword>
<sequence length="392" mass="46351">MKKKRIFFFRKCESFEMEFIMVFKRKIHPRVLYKVLGAFTFFVIIHLLTSFILTNELRSIKNFPFKGDKIHSPYSETKHRWLKMAFHLHSDRDGFSPFRSSPEEIQEKYLEKKYDLISITDYLKISGTESKNPKFFPGYEWGRDFNRKHILALGAESLIRDFFPLYASEENIQWTIDQIQKSGAFIVISHPGLEGSISYKILERLRGIDAVEVFSNYGDTFEDWIRLLDQGIPVLATSGDDLHYFPGELIRAMKLPLYQRIFHELTFSDQNEGEAFVRYILLNTYSIERDEIIRNLKKGNYVSVIKIANYMEDPKITELKLTKDLIMAEFPDKFLKIMFIGKNGKILKEDKLAFRSFYQFRNEDEYVIMKVVFSSGYIYSNPFYRTSNSDTK</sequence>
<dbReference type="GO" id="GO:0004534">
    <property type="term" value="F:5'-3' RNA exonuclease activity"/>
    <property type="evidence" value="ECO:0007669"/>
    <property type="project" value="TreeGrafter"/>
</dbReference>
<accession>A0A828XYM0</accession>
<gene>
    <name evidence="2" type="ORF">LEP1GSC131_2440</name>
</gene>
<dbReference type="AlphaFoldDB" id="A0A828XYM0"/>
<dbReference type="InterPro" id="IPR016195">
    <property type="entry name" value="Pol/histidinol_Pase-like"/>
</dbReference>
<dbReference type="GO" id="GO:0035312">
    <property type="term" value="F:5'-3' DNA exonuclease activity"/>
    <property type="evidence" value="ECO:0007669"/>
    <property type="project" value="TreeGrafter"/>
</dbReference>
<evidence type="ECO:0008006" key="4">
    <source>
        <dbReference type="Google" id="ProtNLM"/>
    </source>
</evidence>